<organism evidence="3 4">
    <name type="scientific">Azorhizobium oxalatiphilum</name>
    <dbReference type="NCBI Taxonomy" id="980631"/>
    <lineage>
        <taxon>Bacteria</taxon>
        <taxon>Pseudomonadati</taxon>
        <taxon>Pseudomonadota</taxon>
        <taxon>Alphaproteobacteria</taxon>
        <taxon>Hyphomicrobiales</taxon>
        <taxon>Xanthobacteraceae</taxon>
        <taxon>Azorhizobium</taxon>
    </lineage>
</organism>
<dbReference type="EMBL" id="BMCT01000009">
    <property type="protein sequence ID" value="GGF83759.1"/>
    <property type="molecule type" value="Genomic_DNA"/>
</dbReference>
<dbReference type="InterPro" id="IPR009936">
    <property type="entry name" value="DUF1468"/>
</dbReference>
<gene>
    <name evidence="3" type="ORF">GCM10007301_49720</name>
</gene>
<evidence type="ECO:0000256" key="1">
    <source>
        <dbReference type="SAM" id="Phobius"/>
    </source>
</evidence>
<accession>A0A917FGR6</accession>
<reference evidence="3" key="1">
    <citation type="journal article" date="2014" name="Int. J. Syst. Evol. Microbiol.">
        <title>Complete genome sequence of Corynebacterium casei LMG S-19264T (=DSM 44701T), isolated from a smear-ripened cheese.</title>
        <authorList>
            <consortium name="US DOE Joint Genome Institute (JGI-PGF)"/>
            <person name="Walter F."/>
            <person name="Albersmeier A."/>
            <person name="Kalinowski J."/>
            <person name="Ruckert C."/>
        </authorList>
    </citation>
    <scope>NUCLEOTIDE SEQUENCE</scope>
    <source>
        <strain evidence="3">CCM 7897</strain>
    </source>
</reference>
<proteinExistence type="predicted"/>
<dbReference type="RefSeq" id="WP_188583568.1">
    <property type="nucleotide sequence ID" value="NZ_BMCT01000009.1"/>
</dbReference>
<keyword evidence="4" id="KW-1185">Reference proteome</keyword>
<protein>
    <submittedName>
        <fullName evidence="3">Tripartite tricarboxylate transporter TctB</fullName>
    </submittedName>
</protein>
<evidence type="ECO:0000259" key="2">
    <source>
        <dbReference type="Pfam" id="PF07331"/>
    </source>
</evidence>
<feature type="domain" description="DUF1468" evidence="2">
    <location>
        <begin position="9"/>
        <end position="146"/>
    </location>
</feature>
<dbReference type="AlphaFoldDB" id="A0A917FGR6"/>
<dbReference type="Pfam" id="PF07331">
    <property type="entry name" value="TctB"/>
    <property type="match status" value="1"/>
</dbReference>
<feature type="transmembrane region" description="Helical" evidence="1">
    <location>
        <begin position="38"/>
        <end position="56"/>
    </location>
</feature>
<dbReference type="Proteomes" id="UP000606044">
    <property type="component" value="Unassembled WGS sequence"/>
</dbReference>
<keyword evidence="1" id="KW-0472">Membrane</keyword>
<feature type="transmembrane region" description="Helical" evidence="1">
    <location>
        <begin position="77"/>
        <end position="95"/>
    </location>
</feature>
<evidence type="ECO:0000313" key="3">
    <source>
        <dbReference type="EMBL" id="GGF83759.1"/>
    </source>
</evidence>
<evidence type="ECO:0000313" key="4">
    <source>
        <dbReference type="Proteomes" id="UP000606044"/>
    </source>
</evidence>
<keyword evidence="1" id="KW-0812">Transmembrane</keyword>
<reference evidence="3" key="2">
    <citation type="submission" date="2020-09" db="EMBL/GenBank/DDBJ databases">
        <authorList>
            <person name="Sun Q."/>
            <person name="Sedlacek I."/>
        </authorList>
    </citation>
    <scope>NUCLEOTIDE SEQUENCE</scope>
    <source>
        <strain evidence="3">CCM 7897</strain>
    </source>
</reference>
<name>A0A917FGR6_9HYPH</name>
<keyword evidence="1" id="KW-1133">Transmembrane helix</keyword>
<sequence>MRVNDLILAIMVIVGGVALAAAASRLPPIPGQAYGAEVFPLLTAVGLILCGFALGAQALRSGAGPAIALGWARERAALMRAAAPVAAVIAYMLLAPRLGFVLATALMTGGLFVLLRVRVVVAIPLAIVVAVITYYSFAYGLRVPLPRGLVEGWL</sequence>
<feature type="transmembrane region" description="Helical" evidence="1">
    <location>
        <begin position="115"/>
        <end position="137"/>
    </location>
</feature>
<comment type="caution">
    <text evidence="3">The sequence shown here is derived from an EMBL/GenBank/DDBJ whole genome shotgun (WGS) entry which is preliminary data.</text>
</comment>